<dbReference type="SMART" id="SM00028">
    <property type="entry name" value="TPR"/>
    <property type="match status" value="6"/>
</dbReference>
<dbReference type="PANTHER" id="PTHR42878:SF14">
    <property type="entry name" value="OSMOLARITY TWO-COMPONENT SYSTEM PROTEIN SSK1"/>
    <property type="match status" value="1"/>
</dbReference>
<evidence type="ECO:0000259" key="8">
    <source>
        <dbReference type="PROSITE" id="PS50109"/>
    </source>
</evidence>
<keyword evidence="10" id="KW-1185">Reference proteome</keyword>
<evidence type="ECO:0000256" key="5">
    <source>
        <dbReference type="PROSITE-ProRule" id="PRU00339"/>
    </source>
</evidence>
<dbReference type="InterPro" id="IPR003594">
    <property type="entry name" value="HATPase_dom"/>
</dbReference>
<dbReference type="EMBL" id="JAEQBW010000015">
    <property type="protein sequence ID" value="MBK6267195.1"/>
    <property type="molecule type" value="Genomic_DNA"/>
</dbReference>
<feature type="repeat" description="TPR" evidence="5">
    <location>
        <begin position="159"/>
        <end position="192"/>
    </location>
</feature>
<dbReference type="InterPro" id="IPR003661">
    <property type="entry name" value="HisK_dim/P_dom"/>
</dbReference>
<organism evidence="9 10">
    <name type="scientific">Marivirga aurantiaca</name>
    <dbReference type="NCBI Taxonomy" id="2802615"/>
    <lineage>
        <taxon>Bacteria</taxon>
        <taxon>Pseudomonadati</taxon>
        <taxon>Bacteroidota</taxon>
        <taxon>Cytophagia</taxon>
        <taxon>Cytophagales</taxon>
        <taxon>Marivirgaceae</taxon>
        <taxon>Marivirga</taxon>
    </lineage>
</organism>
<dbReference type="Pfam" id="PF13424">
    <property type="entry name" value="TPR_12"/>
    <property type="match status" value="2"/>
</dbReference>
<comment type="catalytic activity">
    <reaction evidence="1">
        <text>ATP + protein L-histidine = ADP + protein N-phospho-L-histidine.</text>
        <dbReference type="EC" id="2.7.13.3"/>
    </reaction>
</comment>
<dbReference type="SMART" id="SM00388">
    <property type="entry name" value="HisKA"/>
    <property type="match status" value="1"/>
</dbReference>
<feature type="coiled-coil region" evidence="6">
    <location>
        <begin position="415"/>
        <end position="477"/>
    </location>
</feature>
<dbReference type="InterPro" id="IPR036890">
    <property type="entry name" value="HATPase_C_sf"/>
</dbReference>
<dbReference type="InterPro" id="IPR050351">
    <property type="entry name" value="BphY/WalK/GraS-like"/>
</dbReference>
<evidence type="ECO:0000313" key="9">
    <source>
        <dbReference type="EMBL" id="MBK6267195.1"/>
    </source>
</evidence>
<dbReference type="Proteomes" id="UP000611723">
    <property type="component" value="Unassembled WGS sequence"/>
</dbReference>
<dbReference type="EC" id="2.7.13.3" evidence="2"/>
<keyword evidence="4" id="KW-0418">Kinase</keyword>
<dbReference type="InterPro" id="IPR011990">
    <property type="entry name" value="TPR-like_helical_dom_sf"/>
</dbReference>
<keyword evidence="3" id="KW-0808">Transferase</keyword>
<dbReference type="AlphaFoldDB" id="A0A934X2I7"/>
<dbReference type="GO" id="GO:0007234">
    <property type="term" value="P:osmosensory signaling via phosphorelay pathway"/>
    <property type="evidence" value="ECO:0007669"/>
    <property type="project" value="TreeGrafter"/>
</dbReference>
<dbReference type="PANTHER" id="PTHR42878">
    <property type="entry name" value="TWO-COMPONENT HISTIDINE KINASE"/>
    <property type="match status" value="1"/>
</dbReference>
<keyword evidence="6" id="KW-0175">Coiled coil</keyword>
<feature type="transmembrane region" description="Helical" evidence="7">
    <location>
        <begin position="392"/>
        <end position="412"/>
    </location>
</feature>
<reference evidence="9" key="1">
    <citation type="submission" date="2021-01" db="EMBL/GenBank/DDBJ databases">
        <title>Marivirga aurantiaca sp. nov., isolated from intertidal surface sediments.</title>
        <authorList>
            <person name="Zhang M."/>
        </authorList>
    </citation>
    <scope>NUCLEOTIDE SEQUENCE</scope>
    <source>
        <strain evidence="9">S37H4</strain>
    </source>
</reference>
<evidence type="ECO:0000256" key="1">
    <source>
        <dbReference type="ARBA" id="ARBA00000085"/>
    </source>
</evidence>
<proteinExistence type="predicted"/>
<sequence length="716" mass="83081">MKLRFHIIILLCLRFSVGIAQNKIDSLELALEKSHGSHKIDLLHELVFETWLSYPDVAQKYAIEALSLAKEKNDSPAISKSLRLLGGAYVYKGNYEKSLRYNLEALEIATALNDSLLLSPTLNNIGFAFYHLGSNQNAMEYLMRSKRITELSKEYYGLEHTLNNIGLIYIKAKDYDKAREYFKQGLEVAHKNKNAALIMYAQNNIGLSYLKEEKAAIAKPYFQNSLLLAKEINNKNWEAVALRGMGEVYMLMQQFDSAHYFYDQSFRQRNEIKDLLGLSEIHFLKAKLHIMKGQYPEAINRLSHSDSLAVQIGAPETLLSIYLTYSDLYSRMKDLEKVNKYQQSYIVLRDSIFTEIVNRNLSLLPAKIQDEENRIQLQKSQIELKEKSFENLIYTSILILILPFLVLIVLFFHRNKKTNKTLNKQNQQVEAQKEEIETQKEYLELNLKELEKAKNLISQQKDELEILNQQLEGKVNARTTELKKVNETLRVTSLELDNFIYKSSHDIKGPLVRLMGICTVALLDIKDPEALKYFVMLDKATKRLNKIIDELKLVSELNDKELENNLIDFDSITRECITEISYMENTADIKLHLQHKNEFDSYSDEKLLRIIIFNLLQNSIQFMKSEQLKKFKITINLVKKSNQVILTFILHNLHLKVNEVTHLINSFSKANSEYHNLSIGLYTVKQCVQKLDGSFTLKSNKHQDTIFEVEFPFKIV</sequence>
<dbReference type="PROSITE" id="PS50109">
    <property type="entry name" value="HIS_KIN"/>
    <property type="match status" value="1"/>
</dbReference>
<keyword evidence="5" id="KW-0802">TPR repeat</keyword>
<dbReference type="InterPro" id="IPR005467">
    <property type="entry name" value="His_kinase_dom"/>
</dbReference>
<accession>A0A934X2I7</accession>
<dbReference type="GO" id="GO:0000155">
    <property type="term" value="F:phosphorelay sensor kinase activity"/>
    <property type="evidence" value="ECO:0007669"/>
    <property type="project" value="InterPro"/>
</dbReference>
<comment type="caution">
    <text evidence="9">The sequence shown here is derived from an EMBL/GenBank/DDBJ whole genome shotgun (WGS) entry which is preliminary data.</text>
</comment>
<keyword evidence="7" id="KW-1133">Transmembrane helix</keyword>
<dbReference type="Gene3D" id="3.30.565.10">
    <property type="entry name" value="Histidine kinase-like ATPase, C-terminal domain"/>
    <property type="match status" value="1"/>
</dbReference>
<evidence type="ECO:0000256" key="2">
    <source>
        <dbReference type="ARBA" id="ARBA00012438"/>
    </source>
</evidence>
<dbReference type="InterPro" id="IPR019734">
    <property type="entry name" value="TPR_rpt"/>
</dbReference>
<dbReference type="SUPFAM" id="SSF47384">
    <property type="entry name" value="Homodimeric domain of signal transducing histidine kinase"/>
    <property type="match status" value="1"/>
</dbReference>
<dbReference type="Pfam" id="PF02518">
    <property type="entry name" value="HATPase_c"/>
    <property type="match status" value="1"/>
</dbReference>
<feature type="domain" description="Histidine kinase" evidence="8">
    <location>
        <begin position="502"/>
        <end position="715"/>
    </location>
</feature>
<keyword evidence="7" id="KW-0812">Transmembrane</keyword>
<evidence type="ECO:0000256" key="4">
    <source>
        <dbReference type="ARBA" id="ARBA00022777"/>
    </source>
</evidence>
<protein>
    <recommendedName>
        <fullName evidence="2">histidine kinase</fullName>
        <ecNumber evidence="2">2.7.13.3</ecNumber>
    </recommendedName>
</protein>
<dbReference type="RefSeq" id="WP_201432884.1">
    <property type="nucleotide sequence ID" value="NZ_JAEQBW010000015.1"/>
</dbReference>
<dbReference type="PROSITE" id="PS50005">
    <property type="entry name" value="TPR"/>
    <property type="match status" value="1"/>
</dbReference>
<dbReference type="GO" id="GO:0030295">
    <property type="term" value="F:protein kinase activator activity"/>
    <property type="evidence" value="ECO:0007669"/>
    <property type="project" value="TreeGrafter"/>
</dbReference>
<evidence type="ECO:0000256" key="6">
    <source>
        <dbReference type="SAM" id="Coils"/>
    </source>
</evidence>
<dbReference type="InterPro" id="IPR036097">
    <property type="entry name" value="HisK_dim/P_sf"/>
</dbReference>
<gene>
    <name evidence="9" type="ORF">JKA74_19275</name>
</gene>
<dbReference type="SUPFAM" id="SSF48452">
    <property type="entry name" value="TPR-like"/>
    <property type="match status" value="2"/>
</dbReference>
<dbReference type="GO" id="GO:0000156">
    <property type="term" value="F:phosphorelay response regulator activity"/>
    <property type="evidence" value="ECO:0007669"/>
    <property type="project" value="TreeGrafter"/>
</dbReference>
<keyword evidence="7" id="KW-0472">Membrane</keyword>
<evidence type="ECO:0000256" key="7">
    <source>
        <dbReference type="SAM" id="Phobius"/>
    </source>
</evidence>
<evidence type="ECO:0000256" key="3">
    <source>
        <dbReference type="ARBA" id="ARBA00022679"/>
    </source>
</evidence>
<dbReference type="SUPFAM" id="SSF55874">
    <property type="entry name" value="ATPase domain of HSP90 chaperone/DNA topoisomerase II/histidine kinase"/>
    <property type="match status" value="1"/>
</dbReference>
<dbReference type="Gene3D" id="1.25.40.10">
    <property type="entry name" value="Tetratricopeptide repeat domain"/>
    <property type="match status" value="2"/>
</dbReference>
<name>A0A934X2I7_9BACT</name>
<dbReference type="Gene3D" id="1.10.287.130">
    <property type="match status" value="1"/>
</dbReference>
<evidence type="ECO:0000313" key="10">
    <source>
        <dbReference type="Proteomes" id="UP000611723"/>
    </source>
</evidence>